<dbReference type="InterPro" id="IPR017938">
    <property type="entry name" value="Riboflavin_synthase-like_b-brl"/>
</dbReference>
<protein>
    <recommendedName>
        <fullName evidence="6 10">Riboflavin synthase</fullName>
        <ecNumber evidence="5 10">2.5.1.9</ecNumber>
    </recommendedName>
</protein>
<evidence type="ECO:0000256" key="9">
    <source>
        <dbReference type="ARBA" id="ARBA00022737"/>
    </source>
</evidence>
<dbReference type="NCBIfam" id="TIGR00187">
    <property type="entry name" value="ribE"/>
    <property type="match status" value="1"/>
</dbReference>
<comment type="pathway">
    <text evidence="3">Cofactor biosynthesis; riboflavin biosynthesis; riboflavin from 2-hydroxy-3-oxobutyl phosphate and 5-amino-6-(D-ribitylamino)uracil: step 2/2.</text>
</comment>
<feature type="repeat" description="Lumazine-binding" evidence="11">
    <location>
        <begin position="97"/>
        <end position="193"/>
    </location>
</feature>
<organism evidence="13 14">
    <name type="scientific">Gottfriedia endophytica</name>
    <dbReference type="NCBI Taxonomy" id="2820819"/>
    <lineage>
        <taxon>Bacteria</taxon>
        <taxon>Bacillati</taxon>
        <taxon>Bacillota</taxon>
        <taxon>Bacilli</taxon>
        <taxon>Bacillales</taxon>
        <taxon>Bacillaceae</taxon>
        <taxon>Gottfriedia</taxon>
    </lineage>
</organism>
<evidence type="ECO:0000256" key="3">
    <source>
        <dbReference type="ARBA" id="ARBA00004887"/>
    </source>
</evidence>
<dbReference type="PROSITE" id="PS51177">
    <property type="entry name" value="LUMAZINE_BIND"/>
    <property type="match status" value="2"/>
</dbReference>
<evidence type="ECO:0000256" key="8">
    <source>
        <dbReference type="ARBA" id="ARBA00022679"/>
    </source>
</evidence>
<dbReference type="GO" id="GO:0004746">
    <property type="term" value="F:riboflavin synthase activity"/>
    <property type="evidence" value="ECO:0007669"/>
    <property type="project" value="UniProtKB-UniRule"/>
</dbReference>
<dbReference type="Proteomes" id="UP000682134">
    <property type="component" value="Unassembled WGS sequence"/>
</dbReference>
<dbReference type="CDD" id="cd00402">
    <property type="entry name" value="Riboflavin_synthase_like"/>
    <property type="match status" value="1"/>
</dbReference>
<gene>
    <name evidence="13" type="primary">ribE</name>
    <name evidence="13" type="ORF">J5Y03_09655</name>
</gene>
<dbReference type="InterPro" id="IPR001783">
    <property type="entry name" value="Lumazine-bd"/>
</dbReference>
<dbReference type="PANTHER" id="PTHR21098:SF12">
    <property type="entry name" value="RIBOFLAVIN SYNTHASE"/>
    <property type="match status" value="1"/>
</dbReference>
<dbReference type="AlphaFoldDB" id="A0A940NQ11"/>
<evidence type="ECO:0000256" key="5">
    <source>
        <dbReference type="ARBA" id="ARBA00012827"/>
    </source>
</evidence>
<dbReference type="NCBIfam" id="NF006767">
    <property type="entry name" value="PRK09289.1"/>
    <property type="match status" value="1"/>
</dbReference>
<proteinExistence type="predicted"/>
<dbReference type="EC" id="2.5.1.9" evidence="5 10"/>
<feature type="domain" description="Lumazine-binding" evidence="12">
    <location>
        <begin position="1"/>
        <end position="96"/>
    </location>
</feature>
<evidence type="ECO:0000256" key="2">
    <source>
        <dbReference type="ARBA" id="ARBA00002803"/>
    </source>
</evidence>
<comment type="subunit">
    <text evidence="4">Homotrimer.</text>
</comment>
<evidence type="ECO:0000256" key="6">
    <source>
        <dbReference type="ARBA" id="ARBA00013950"/>
    </source>
</evidence>
<evidence type="ECO:0000256" key="11">
    <source>
        <dbReference type="PROSITE-ProRule" id="PRU00524"/>
    </source>
</evidence>
<evidence type="ECO:0000259" key="12">
    <source>
        <dbReference type="PROSITE" id="PS51177"/>
    </source>
</evidence>
<name>A0A940NQ11_9BACI</name>
<dbReference type="Pfam" id="PF00677">
    <property type="entry name" value="Lum_binding"/>
    <property type="match status" value="2"/>
</dbReference>
<evidence type="ECO:0000313" key="14">
    <source>
        <dbReference type="Proteomes" id="UP000682134"/>
    </source>
</evidence>
<evidence type="ECO:0000256" key="1">
    <source>
        <dbReference type="ARBA" id="ARBA00000968"/>
    </source>
</evidence>
<accession>A0A940NQ11</accession>
<keyword evidence="7" id="KW-0686">Riboflavin biosynthesis</keyword>
<dbReference type="SUPFAM" id="SSF63380">
    <property type="entry name" value="Riboflavin synthase domain-like"/>
    <property type="match status" value="2"/>
</dbReference>
<reference evidence="13" key="1">
    <citation type="submission" date="2021-04" db="EMBL/GenBank/DDBJ databases">
        <title>Genome seq and assembly of Bacillus sp.</title>
        <authorList>
            <person name="Chhetri G."/>
        </authorList>
    </citation>
    <scope>NUCLEOTIDE SEQUENCE</scope>
    <source>
        <strain evidence="13">RG28</strain>
    </source>
</reference>
<comment type="caution">
    <text evidence="13">The sequence shown here is derived from an EMBL/GenBank/DDBJ whole genome shotgun (WGS) entry which is preliminary data.</text>
</comment>
<keyword evidence="8 13" id="KW-0808">Transferase</keyword>
<dbReference type="PANTHER" id="PTHR21098">
    <property type="entry name" value="RIBOFLAVIN SYNTHASE ALPHA CHAIN"/>
    <property type="match status" value="1"/>
</dbReference>
<dbReference type="InterPro" id="IPR023366">
    <property type="entry name" value="ATP_synth_asu-like_sf"/>
</dbReference>
<dbReference type="FunFam" id="2.40.30.20:FF:000003">
    <property type="entry name" value="Riboflavin synthase, alpha subunit"/>
    <property type="match status" value="1"/>
</dbReference>
<dbReference type="Gene3D" id="2.40.30.20">
    <property type="match status" value="2"/>
</dbReference>
<dbReference type="InterPro" id="IPR026017">
    <property type="entry name" value="Lumazine-bd_dom"/>
</dbReference>
<comment type="function">
    <text evidence="2">Catalyzes the dismutation of two molecules of 6,7-dimethyl-8-ribityllumazine, resulting in the formation of riboflavin and 5-amino-6-(D-ribitylamino)uracil.</text>
</comment>
<dbReference type="GO" id="GO:0009231">
    <property type="term" value="P:riboflavin biosynthetic process"/>
    <property type="evidence" value="ECO:0007669"/>
    <property type="project" value="UniProtKB-KW"/>
</dbReference>
<dbReference type="FunFam" id="2.40.30.20:FF:000004">
    <property type="entry name" value="Riboflavin synthase, alpha subunit"/>
    <property type="match status" value="1"/>
</dbReference>
<keyword evidence="14" id="KW-1185">Reference proteome</keyword>
<dbReference type="RefSeq" id="WP_209405021.1">
    <property type="nucleotide sequence ID" value="NZ_JAGIYQ010000005.1"/>
</dbReference>
<comment type="catalytic activity">
    <reaction evidence="1">
        <text>2 6,7-dimethyl-8-(1-D-ribityl)lumazine + H(+) = 5-amino-6-(D-ribitylamino)uracil + riboflavin</text>
        <dbReference type="Rhea" id="RHEA:20772"/>
        <dbReference type="ChEBI" id="CHEBI:15378"/>
        <dbReference type="ChEBI" id="CHEBI:15934"/>
        <dbReference type="ChEBI" id="CHEBI:57986"/>
        <dbReference type="ChEBI" id="CHEBI:58201"/>
        <dbReference type="EC" id="2.5.1.9"/>
    </reaction>
</comment>
<keyword evidence="9" id="KW-0677">Repeat</keyword>
<feature type="repeat" description="Lumazine-binding" evidence="11">
    <location>
        <begin position="1"/>
        <end position="96"/>
    </location>
</feature>
<feature type="domain" description="Lumazine-binding" evidence="12">
    <location>
        <begin position="97"/>
        <end position="193"/>
    </location>
</feature>
<evidence type="ECO:0000256" key="4">
    <source>
        <dbReference type="ARBA" id="ARBA00011233"/>
    </source>
</evidence>
<dbReference type="PIRSF" id="PIRSF000498">
    <property type="entry name" value="Riboflavin_syn_A"/>
    <property type="match status" value="1"/>
</dbReference>
<evidence type="ECO:0000313" key="13">
    <source>
        <dbReference type="EMBL" id="MBP0725453.1"/>
    </source>
</evidence>
<evidence type="ECO:0000256" key="7">
    <source>
        <dbReference type="ARBA" id="ARBA00022619"/>
    </source>
</evidence>
<sequence>MFTGIVEEIGTVQNITRQNDSYVLHIQGKKVLEQTQIGDSISVNGVCLTVTGLFPNYFSVDVMPETVYATSLKTVKAGSKVNLERAMKADGRFGGHIVSGHVDGTATIMRKTRKDNAVYVDFKLSDHLADDIIFRGSISIDGTSLTVFGIKNNILTVSIIPHTLEQTVIGLKNIGDVVNIETDMLGKYVKHHLNKNSGKSLSEDFLKSNGFF</sequence>
<evidence type="ECO:0000256" key="10">
    <source>
        <dbReference type="NCBIfam" id="TIGR00187"/>
    </source>
</evidence>
<dbReference type="EMBL" id="JAGIYQ010000005">
    <property type="protein sequence ID" value="MBP0725453.1"/>
    <property type="molecule type" value="Genomic_DNA"/>
</dbReference>